<protein>
    <submittedName>
        <fullName evidence="1">Uncharacterized protein</fullName>
    </submittedName>
</protein>
<sequence length="113" mass="11519">MDRITFAVSDVAPDADIGPVVLGIDLLAGESGDALTFLARFDRTGFSACTTSGDALTALHGACVAYSDGAVSVTARLPVQRDRSGRSPVAFCIIDGVPIQTGIPVVIVPSIAT</sequence>
<gene>
    <name evidence="1" type="ORF">N1028_02090</name>
</gene>
<name>A0AA41XEB9_9MICO</name>
<organism evidence="1 2">
    <name type="scientific">Herbiconiux oxytropis</name>
    <dbReference type="NCBI Taxonomy" id="2970915"/>
    <lineage>
        <taxon>Bacteria</taxon>
        <taxon>Bacillati</taxon>
        <taxon>Actinomycetota</taxon>
        <taxon>Actinomycetes</taxon>
        <taxon>Micrococcales</taxon>
        <taxon>Microbacteriaceae</taxon>
        <taxon>Herbiconiux</taxon>
    </lineage>
</organism>
<keyword evidence="2" id="KW-1185">Reference proteome</keyword>
<reference evidence="1" key="1">
    <citation type="submission" date="2022-08" db="EMBL/GenBank/DDBJ databases">
        <authorList>
            <person name="Deng Y."/>
            <person name="Han X.-F."/>
            <person name="Zhang Y.-Q."/>
        </authorList>
    </citation>
    <scope>NUCLEOTIDE SEQUENCE</scope>
    <source>
        <strain evidence="1">CPCC 203407</strain>
    </source>
</reference>
<comment type="caution">
    <text evidence="1">The sequence shown here is derived from an EMBL/GenBank/DDBJ whole genome shotgun (WGS) entry which is preliminary data.</text>
</comment>
<proteinExistence type="predicted"/>
<dbReference type="EMBL" id="JANLCK010000001">
    <property type="protein sequence ID" value="MCS5724680.1"/>
    <property type="molecule type" value="Genomic_DNA"/>
</dbReference>
<dbReference type="AlphaFoldDB" id="A0AA41XEB9"/>
<evidence type="ECO:0000313" key="1">
    <source>
        <dbReference type="EMBL" id="MCS5724680.1"/>
    </source>
</evidence>
<evidence type="ECO:0000313" key="2">
    <source>
        <dbReference type="Proteomes" id="UP001165587"/>
    </source>
</evidence>
<accession>A0AA41XEB9</accession>
<dbReference type="Proteomes" id="UP001165587">
    <property type="component" value="Unassembled WGS sequence"/>
</dbReference>
<dbReference type="RefSeq" id="WP_259525110.1">
    <property type="nucleotide sequence ID" value="NZ_JANLCK010000001.1"/>
</dbReference>